<dbReference type="Proteomes" id="UP000006304">
    <property type="component" value="Chromosome"/>
</dbReference>
<protein>
    <submittedName>
        <fullName evidence="2">Uncharacterized protein</fullName>
    </submittedName>
</protein>
<dbReference type="EMBL" id="CP003876">
    <property type="protein sequence ID" value="AFU05309.1"/>
    <property type="molecule type" value="Genomic_DNA"/>
</dbReference>
<keyword evidence="3" id="KW-1185">Reference proteome</keyword>
<name>K0F6M3_NOCB7</name>
<organism evidence="2 3">
    <name type="scientific">Nocardia brasiliensis (strain ATCC 700358 / HUJEG-1)</name>
    <dbReference type="NCBI Taxonomy" id="1133849"/>
    <lineage>
        <taxon>Bacteria</taxon>
        <taxon>Bacillati</taxon>
        <taxon>Actinomycetota</taxon>
        <taxon>Actinomycetes</taxon>
        <taxon>Mycobacteriales</taxon>
        <taxon>Nocardiaceae</taxon>
        <taxon>Nocardia</taxon>
    </lineage>
</organism>
<evidence type="ECO:0000313" key="3">
    <source>
        <dbReference type="Proteomes" id="UP000006304"/>
    </source>
</evidence>
<dbReference type="HOGENOM" id="CLU_2356904_0_0_11"/>
<gene>
    <name evidence="2" type="ORF">O3I_036810</name>
</gene>
<proteinExistence type="predicted"/>
<sequence length="96" mass="10696">MTSDNDNETPVRIAGKTFTRGLPPLDPDLIAQAMAMSAEMDRERAATPACPAPSEPGTALPERFHDDCLGTEYEPWYHDLQAKRARERQQHNDSGE</sequence>
<dbReference type="STRING" id="1133849.O3I_036810"/>
<evidence type="ECO:0000256" key="1">
    <source>
        <dbReference type="SAM" id="MobiDB-lite"/>
    </source>
</evidence>
<accession>K0F6M3</accession>
<feature type="region of interest" description="Disordered" evidence="1">
    <location>
        <begin position="37"/>
        <end position="60"/>
    </location>
</feature>
<dbReference type="RefSeq" id="WP_014988158.1">
    <property type="nucleotide sequence ID" value="NC_018681.1"/>
</dbReference>
<reference evidence="2 3" key="1">
    <citation type="journal article" date="2012" name="J. Bacteriol.">
        <title>Complete genome sequence of Nocardia brasiliensis HUJEG-1.</title>
        <authorList>
            <person name="Vera-Cabrera L."/>
            <person name="Ortiz-Lopez R."/>
            <person name="Elizondo-Gonzalez R."/>
            <person name="Perez-Maya A.A."/>
            <person name="Ocampo-Candiani J."/>
        </authorList>
    </citation>
    <scope>NUCLEOTIDE SEQUENCE [LARGE SCALE GENOMIC DNA]</scope>
    <source>
        <strain evidence="3">ATCC 700358</strain>
    </source>
</reference>
<dbReference type="AlphaFoldDB" id="K0F6M3"/>
<feature type="region of interest" description="Disordered" evidence="1">
    <location>
        <begin position="1"/>
        <end position="25"/>
    </location>
</feature>
<dbReference type="KEGG" id="nbr:O3I_036810"/>
<evidence type="ECO:0000313" key="2">
    <source>
        <dbReference type="EMBL" id="AFU05309.1"/>
    </source>
</evidence>